<dbReference type="RefSeq" id="WP_188130574.1">
    <property type="nucleotide sequence ID" value="NZ_BSPE01000024.1"/>
</dbReference>
<dbReference type="PANTHER" id="PTHR12526:SF510">
    <property type="entry name" value="D-INOSITOL 3-PHOSPHATE GLYCOSYLTRANSFERASE"/>
    <property type="match status" value="1"/>
</dbReference>
<feature type="region of interest" description="Disordered" evidence="3">
    <location>
        <begin position="1"/>
        <end position="30"/>
    </location>
</feature>
<dbReference type="Proteomes" id="UP000323300">
    <property type="component" value="Unassembled WGS sequence"/>
</dbReference>
<dbReference type="SUPFAM" id="SSF53756">
    <property type="entry name" value="UDP-Glycosyltransferase/glycogen phosphorylase"/>
    <property type="match status" value="1"/>
</dbReference>
<accession>A0A1I4EQA8</accession>
<evidence type="ECO:0000256" key="1">
    <source>
        <dbReference type="ARBA" id="ARBA00022676"/>
    </source>
</evidence>
<gene>
    <name evidence="4" type="ORF">SAMN04488498_12811</name>
</gene>
<evidence type="ECO:0000313" key="4">
    <source>
        <dbReference type="EMBL" id="SFL06666.1"/>
    </source>
</evidence>
<keyword evidence="1" id="KW-0328">Glycosyltransferase</keyword>
<proteinExistence type="predicted"/>
<name>A0A1I4EQA8_9HYPH</name>
<evidence type="ECO:0000256" key="2">
    <source>
        <dbReference type="ARBA" id="ARBA00022679"/>
    </source>
</evidence>
<feature type="compositionally biased region" description="Basic and acidic residues" evidence="3">
    <location>
        <begin position="9"/>
        <end position="21"/>
    </location>
</feature>
<reference evidence="4 5" key="1">
    <citation type="submission" date="2016-10" db="EMBL/GenBank/DDBJ databases">
        <authorList>
            <person name="Varghese N."/>
            <person name="Submissions S."/>
        </authorList>
    </citation>
    <scope>NUCLEOTIDE SEQUENCE [LARGE SCALE GENOMIC DNA]</scope>
    <source>
        <strain evidence="4 5">DSM 21822</strain>
    </source>
</reference>
<evidence type="ECO:0000313" key="5">
    <source>
        <dbReference type="Proteomes" id="UP000323300"/>
    </source>
</evidence>
<dbReference type="EMBL" id="FOSL01000028">
    <property type="protein sequence ID" value="SFL06666.1"/>
    <property type="molecule type" value="Genomic_DNA"/>
</dbReference>
<organism evidence="4 5">
    <name type="scientific">Neomesorhizobium albiziae</name>
    <dbReference type="NCBI Taxonomy" id="335020"/>
    <lineage>
        <taxon>Bacteria</taxon>
        <taxon>Pseudomonadati</taxon>
        <taxon>Pseudomonadota</taxon>
        <taxon>Alphaproteobacteria</taxon>
        <taxon>Hyphomicrobiales</taxon>
        <taxon>Phyllobacteriaceae</taxon>
        <taxon>Neomesorhizobium</taxon>
    </lineage>
</organism>
<dbReference type="Pfam" id="PF13692">
    <property type="entry name" value="Glyco_trans_1_4"/>
    <property type="match status" value="1"/>
</dbReference>
<dbReference type="PANTHER" id="PTHR12526">
    <property type="entry name" value="GLYCOSYLTRANSFERASE"/>
    <property type="match status" value="1"/>
</dbReference>
<dbReference type="AlphaFoldDB" id="A0A1I4EQA8"/>
<sequence length="388" mass="42738">MDVPFGKSVSDRCKGRERDTGHSAGDGEDGIDILLASGTPHLPQETGGLQVNTHELALELNACRISTAVLAKLSVKDAYGARAFVSTGLRRDGVVVDKDLGYRVFRSRNPWGGLRGMPSPTVVIVQNGRMVEMATSFENRGVPAVAYFHGLDFERITRPWPAGADLPFRAYIANSRFTAKRAERRLGVKPAIVPPVFRPERYQVISSRRFVTFINPVPEKGMREALAIAALCPDIPFLFVKAWQLSSKEVSRLERAIERLPNVELVDRTSNMRTVYAETKILLAPSQWEETWGRVATEAHYSGIPVLASRLGGLPEAVGPGGILVDPAAPAAIWVKELQRMWRDDQLYGRLASAASDYSKRCEITVSRQIETLLSVLEGVVKGRLTSC</sequence>
<keyword evidence="2 4" id="KW-0808">Transferase</keyword>
<evidence type="ECO:0000256" key="3">
    <source>
        <dbReference type="SAM" id="MobiDB-lite"/>
    </source>
</evidence>
<keyword evidence="5" id="KW-1185">Reference proteome</keyword>
<dbReference type="Gene3D" id="3.40.50.2000">
    <property type="entry name" value="Glycogen Phosphorylase B"/>
    <property type="match status" value="2"/>
</dbReference>
<dbReference type="GO" id="GO:0016757">
    <property type="term" value="F:glycosyltransferase activity"/>
    <property type="evidence" value="ECO:0007669"/>
    <property type="project" value="UniProtKB-KW"/>
</dbReference>
<protein>
    <submittedName>
        <fullName evidence="4">Glycosyltransferase involved in cell wall bisynthesis</fullName>
    </submittedName>
</protein>